<dbReference type="InterPro" id="IPR002638">
    <property type="entry name" value="Quinolinate_PRibosylTrfase_C"/>
</dbReference>
<evidence type="ECO:0000256" key="5">
    <source>
        <dbReference type="ARBA" id="ARBA00022642"/>
    </source>
</evidence>
<keyword evidence="5" id="KW-0662">Pyridine nucleotide biosynthesis</keyword>
<evidence type="ECO:0000256" key="2">
    <source>
        <dbReference type="ARBA" id="ARBA00004893"/>
    </source>
</evidence>
<dbReference type="Proteomes" id="UP000245921">
    <property type="component" value="Unassembled WGS sequence"/>
</dbReference>
<dbReference type="GO" id="GO:0034213">
    <property type="term" value="P:quinolinate catabolic process"/>
    <property type="evidence" value="ECO:0007669"/>
    <property type="project" value="TreeGrafter"/>
</dbReference>
<evidence type="ECO:0000256" key="4">
    <source>
        <dbReference type="ARBA" id="ARBA00011944"/>
    </source>
</evidence>
<comment type="caution">
    <text evidence="12">The sequence shown here is derived from an EMBL/GenBank/DDBJ whole genome shotgun (WGS) entry which is preliminary data.</text>
</comment>
<dbReference type="NCBIfam" id="TIGR00078">
    <property type="entry name" value="nadC"/>
    <property type="match status" value="1"/>
</dbReference>
<dbReference type="EMBL" id="QGGI01000006">
    <property type="protein sequence ID" value="PWJ95303.1"/>
    <property type="molecule type" value="Genomic_DNA"/>
</dbReference>
<dbReference type="InterPro" id="IPR013785">
    <property type="entry name" value="Aldolase_TIM"/>
</dbReference>
<proteinExistence type="inferred from homology"/>
<feature type="domain" description="Quinolinate phosphoribosyl transferase N-terminal" evidence="11">
    <location>
        <begin position="26"/>
        <end position="101"/>
    </location>
</feature>
<dbReference type="Pfam" id="PF02749">
    <property type="entry name" value="QRPTase_N"/>
    <property type="match status" value="1"/>
</dbReference>
<evidence type="ECO:0000259" key="10">
    <source>
        <dbReference type="Pfam" id="PF01729"/>
    </source>
</evidence>
<dbReference type="GO" id="GO:0009435">
    <property type="term" value="P:NAD+ biosynthetic process"/>
    <property type="evidence" value="ECO:0007669"/>
    <property type="project" value="InterPro"/>
</dbReference>
<dbReference type="InterPro" id="IPR037128">
    <property type="entry name" value="Quinolinate_PRibosylTase_N_sf"/>
</dbReference>
<dbReference type="InterPro" id="IPR004393">
    <property type="entry name" value="NadC"/>
</dbReference>
<gene>
    <name evidence="12" type="ORF">C7380_106111</name>
</gene>
<dbReference type="AlphaFoldDB" id="A0AA45HJ14"/>
<comment type="similarity">
    <text evidence="3 9">Belongs to the NadC/ModD family.</text>
</comment>
<dbReference type="PANTHER" id="PTHR32179:SF3">
    <property type="entry name" value="NICOTINATE-NUCLEOTIDE PYROPHOSPHORYLASE [CARBOXYLATING]"/>
    <property type="match status" value="1"/>
</dbReference>
<sequence length="274" mass="30982">MKDEINNIIKNIRNDENFIDLASYELKNKNFEAKIFLKDDKVCICGINIIYDVLKSFNLNGSFNYNDGEIAEKGIIGSIFGDAYNILLCERTILNILSFMSSISSKTNKINEKILDLGFKTKIAATRKTIPGLNKIQKYAVMIGGGDTHRFNLYNTIMIKDNHISLYGGIKNSIEAVSKFKSFTQKLEIEVNNLNMALEALNYNVDIIMLDNFNSYEAKETAKKLKSLNNNILIEVSGGISENNYLEFLSNDIDIISMGILTTEINYIDFSLKI</sequence>
<organism evidence="12 13">
    <name type="scientific">Oceanotoga teriensis</name>
    <dbReference type="NCBI Taxonomy" id="515440"/>
    <lineage>
        <taxon>Bacteria</taxon>
        <taxon>Thermotogati</taxon>
        <taxon>Thermotogota</taxon>
        <taxon>Thermotogae</taxon>
        <taxon>Petrotogales</taxon>
        <taxon>Petrotogaceae</taxon>
        <taxon>Oceanotoga</taxon>
    </lineage>
</organism>
<evidence type="ECO:0000313" key="12">
    <source>
        <dbReference type="EMBL" id="PWJ95303.1"/>
    </source>
</evidence>
<dbReference type="GO" id="GO:0004514">
    <property type="term" value="F:nicotinate-nucleotide diphosphorylase (carboxylating) activity"/>
    <property type="evidence" value="ECO:0007669"/>
    <property type="project" value="UniProtKB-EC"/>
</dbReference>
<evidence type="ECO:0000313" key="13">
    <source>
        <dbReference type="Proteomes" id="UP000245921"/>
    </source>
</evidence>
<evidence type="ECO:0000256" key="9">
    <source>
        <dbReference type="PIRNR" id="PIRNR006250"/>
    </source>
</evidence>
<dbReference type="FunFam" id="3.20.20.70:FF:000030">
    <property type="entry name" value="Nicotinate-nucleotide pyrophosphorylase, carboxylating"/>
    <property type="match status" value="1"/>
</dbReference>
<dbReference type="InterPro" id="IPR022412">
    <property type="entry name" value="Quinolinate_PRibosylTrfase_N"/>
</dbReference>
<dbReference type="SUPFAM" id="SSF54675">
    <property type="entry name" value="Nicotinate/Quinolinate PRTase N-terminal domain-like"/>
    <property type="match status" value="1"/>
</dbReference>
<protein>
    <recommendedName>
        <fullName evidence="4">nicotinate-nucleotide diphosphorylase (carboxylating)</fullName>
        <ecNumber evidence="4">2.4.2.19</ecNumber>
    </recommendedName>
    <alternativeName>
        <fullName evidence="8">Quinolinate phosphoribosyltransferase [decarboxylating]</fullName>
    </alternativeName>
</protein>
<accession>A0AA45HJ14</accession>
<evidence type="ECO:0000256" key="6">
    <source>
        <dbReference type="ARBA" id="ARBA00022676"/>
    </source>
</evidence>
<evidence type="ECO:0000256" key="8">
    <source>
        <dbReference type="ARBA" id="ARBA00033102"/>
    </source>
</evidence>
<dbReference type="SUPFAM" id="SSF51690">
    <property type="entry name" value="Nicotinate/Quinolinate PRTase C-terminal domain-like"/>
    <property type="match status" value="1"/>
</dbReference>
<feature type="domain" description="Quinolinate phosphoribosyl transferase C-terminal" evidence="10">
    <location>
        <begin position="103"/>
        <end position="273"/>
    </location>
</feature>
<dbReference type="InterPro" id="IPR027277">
    <property type="entry name" value="NadC/ModD"/>
</dbReference>
<name>A0AA45HJ14_9BACT</name>
<dbReference type="EC" id="2.4.2.19" evidence="4"/>
<dbReference type="Pfam" id="PF01729">
    <property type="entry name" value="QRPTase_C"/>
    <property type="match status" value="1"/>
</dbReference>
<dbReference type="PANTHER" id="PTHR32179">
    <property type="entry name" value="NICOTINATE-NUCLEOTIDE PYROPHOSPHORYLASE [CARBOXYLATING]"/>
    <property type="match status" value="1"/>
</dbReference>
<dbReference type="InterPro" id="IPR036068">
    <property type="entry name" value="Nicotinate_pribotase-like_C"/>
</dbReference>
<evidence type="ECO:0000259" key="11">
    <source>
        <dbReference type="Pfam" id="PF02749"/>
    </source>
</evidence>
<keyword evidence="7 9" id="KW-0808">Transferase</keyword>
<keyword evidence="13" id="KW-1185">Reference proteome</keyword>
<evidence type="ECO:0000256" key="1">
    <source>
        <dbReference type="ARBA" id="ARBA00003237"/>
    </source>
</evidence>
<comment type="pathway">
    <text evidence="2">Cofactor biosynthesis; NAD(+) biosynthesis; nicotinate D-ribonucleotide from quinolinate: step 1/1.</text>
</comment>
<dbReference type="Gene3D" id="3.90.1170.20">
    <property type="entry name" value="Quinolinate phosphoribosyl transferase, N-terminal domain"/>
    <property type="match status" value="1"/>
</dbReference>
<comment type="function">
    <text evidence="1">Involved in the catabolism of quinolinic acid (QA).</text>
</comment>
<dbReference type="PIRSF" id="PIRSF006250">
    <property type="entry name" value="NadC_ModD"/>
    <property type="match status" value="1"/>
</dbReference>
<reference evidence="12 13" key="1">
    <citation type="submission" date="2018-05" db="EMBL/GenBank/DDBJ databases">
        <title>Genomic Encyclopedia of Type Strains, Phase IV (KMG-IV): sequencing the most valuable type-strain genomes for metagenomic binning, comparative biology and taxonomic classification.</title>
        <authorList>
            <person name="Goeker M."/>
        </authorList>
    </citation>
    <scope>NUCLEOTIDE SEQUENCE [LARGE SCALE GENOMIC DNA]</scope>
    <source>
        <strain evidence="12 13">DSM 24906</strain>
    </source>
</reference>
<dbReference type="RefSeq" id="WP_109604549.1">
    <property type="nucleotide sequence ID" value="NZ_QGGI01000006.1"/>
</dbReference>
<keyword evidence="6 9" id="KW-0328">Glycosyltransferase</keyword>
<dbReference type="GO" id="GO:0005737">
    <property type="term" value="C:cytoplasm"/>
    <property type="evidence" value="ECO:0007669"/>
    <property type="project" value="TreeGrafter"/>
</dbReference>
<evidence type="ECO:0000256" key="7">
    <source>
        <dbReference type="ARBA" id="ARBA00022679"/>
    </source>
</evidence>
<evidence type="ECO:0000256" key="3">
    <source>
        <dbReference type="ARBA" id="ARBA00009400"/>
    </source>
</evidence>
<dbReference type="Gene3D" id="3.20.20.70">
    <property type="entry name" value="Aldolase class I"/>
    <property type="match status" value="1"/>
</dbReference>